<evidence type="ECO:0000256" key="2">
    <source>
        <dbReference type="ARBA" id="ARBA00023125"/>
    </source>
</evidence>
<keyword evidence="2" id="KW-0238">DNA-binding</keyword>
<evidence type="ECO:0000259" key="5">
    <source>
        <dbReference type="Pfam" id="PF13280"/>
    </source>
</evidence>
<dbReference type="Pfam" id="PF25583">
    <property type="entry name" value="WCX"/>
    <property type="match status" value="1"/>
</dbReference>
<dbReference type="Pfam" id="PF08220">
    <property type="entry name" value="HTH_DeoR"/>
    <property type="match status" value="1"/>
</dbReference>
<dbReference type="GO" id="GO:0003700">
    <property type="term" value="F:DNA-binding transcription factor activity"/>
    <property type="evidence" value="ECO:0007669"/>
    <property type="project" value="InterPro"/>
</dbReference>
<dbReference type="RefSeq" id="WP_207561029.1">
    <property type="nucleotide sequence ID" value="NZ_CP046072.1"/>
</dbReference>
<dbReference type="InterPro" id="IPR057727">
    <property type="entry name" value="WCX_dom"/>
</dbReference>
<protein>
    <submittedName>
        <fullName evidence="7">WYL domain-containing protein</fullName>
    </submittedName>
</protein>
<dbReference type="PROSITE" id="PS00894">
    <property type="entry name" value="HTH_DEOR_1"/>
    <property type="match status" value="1"/>
</dbReference>
<dbReference type="KEGG" id="saqt:GJV85_08830"/>
<keyword evidence="8" id="KW-1185">Reference proteome</keyword>
<reference evidence="7" key="1">
    <citation type="submission" date="2019-11" db="EMBL/GenBank/DDBJ databases">
        <authorList>
            <person name="Kojima H."/>
        </authorList>
    </citation>
    <scope>NUCLEOTIDE SEQUENCE</scope>
    <source>
        <strain evidence="7">H1576</strain>
    </source>
</reference>
<dbReference type="InterPro" id="IPR018356">
    <property type="entry name" value="Tscrpt_reg_HTH_DeoR_CS"/>
</dbReference>
<dbReference type="InterPro" id="IPR051534">
    <property type="entry name" value="CBASS_pafABC_assoc_protein"/>
</dbReference>
<proteinExistence type="predicted"/>
<gene>
    <name evidence="7" type="ORF">GJV85_08830</name>
</gene>
<keyword evidence="3" id="KW-0804">Transcription</keyword>
<evidence type="ECO:0000256" key="3">
    <source>
        <dbReference type="ARBA" id="ARBA00023163"/>
    </source>
</evidence>
<evidence type="ECO:0000256" key="1">
    <source>
        <dbReference type="ARBA" id="ARBA00023015"/>
    </source>
</evidence>
<dbReference type="PROSITE" id="PS52050">
    <property type="entry name" value="WYL"/>
    <property type="match status" value="1"/>
</dbReference>
<keyword evidence="1" id="KW-0805">Transcription regulation</keyword>
<accession>A0A975B0Y5</accession>
<name>A0A975B0Y5_9BACT</name>
<dbReference type="Pfam" id="PF13280">
    <property type="entry name" value="WYL"/>
    <property type="match status" value="1"/>
</dbReference>
<reference evidence="7" key="2">
    <citation type="submission" date="2021-04" db="EMBL/GenBank/DDBJ databases">
        <title>Isolation and characterization of a novel species of the genus Sulfurimonas.</title>
        <authorList>
            <person name="Fukui M."/>
        </authorList>
    </citation>
    <scope>NUCLEOTIDE SEQUENCE</scope>
    <source>
        <strain evidence="7">H1576</strain>
    </source>
</reference>
<dbReference type="InterPro" id="IPR026881">
    <property type="entry name" value="WYL_dom"/>
</dbReference>
<feature type="domain" description="HTH deoR-type" evidence="4">
    <location>
        <begin position="12"/>
        <end position="48"/>
    </location>
</feature>
<dbReference type="PANTHER" id="PTHR34580">
    <property type="match status" value="1"/>
</dbReference>
<dbReference type="Proteomes" id="UP000671852">
    <property type="component" value="Chromosome"/>
</dbReference>
<dbReference type="InterPro" id="IPR001034">
    <property type="entry name" value="DeoR_HTH"/>
</dbReference>
<evidence type="ECO:0000259" key="6">
    <source>
        <dbReference type="Pfam" id="PF25583"/>
    </source>
</evidence>
<organism evidence="7 8">
    <name type="scientific">Sulfurimonas aquatica</name>
    <dbReference type="NCBI Taxonomy" id="2672570"/>
    <lineage>
        <taxon>Bacteria</taxon>
        <taxon>Pseudomonadati</taxon>
        <taxon>Campylobacterota</taxon>
        <taxon>Epsilonproteobacteria</taxon>
        <taxon>Campylobacterales</taxon>
        <taxon>Sulfurimonadaceae</taxon>
        <taxon>Sulfurimonas</taxon>
    </lineage>
</organism>
<dbReference type="EMBL" id="CP046072">
    <property type="protein sequence ID" value="QSZ42212.1"/>
    <property type="molecule type" value="Genomic_DNA"/>
</dbReference>
<evidence type="ECO:0000313" key="7">
    <source>
        <dbReference type="EMBL" id="QSZ42212.1"/>
    </source>
</evidence>
<feature type="domain" description="WYL" evidence="5">
    <location>
        <begin position="134"/>
        <end position="194"/>
    </location>
</feature>
<sequence length="310" mass="36051">MEGSDHDKYLSRISLMMDYLAINGPTHMKVLAEEYGTSERTIRRDIDERLHFFPIEIKRGIVTLEEGFNLDDKSLRENELLITELALNSIKGIDEVVDKTLHTVRAKLSYPLFFSPYNLKAELYEPINMNSELLNKIEDAITNRNVSSIKSNDLTSSIDPYKVVAFDGIWYLFAKDRNDMKIKTYLISNIQEFRASTKVYSTTHVNTDELLENVHTAWFEDGNSFDVTVKVKKEIAHYFELKKHLSSQEIIKKNVDSSIIVKFSVSCDEDVDNLIKAWLPHIEVIKPERFRKKLISELELYVKELKNYTL</sequence>
<feature type="domain" description="WCX" evidence="6">
    <location>
        <begin position="226"/>
        <end position="299"/>
    </location>
</feature>
<dbReference type="AlphaFoldDB" id="A0A975B0Y5"/>
<dbReference type="PANTHER" id="PTHR34580:SF1">
    <property type="entry name" value="PROTEIN PAFC"/>
    <property type="match status" value="1"/>
</dbReference>
<evidence type="ECO:0000313" key="8">
    <source>
        <dbReference type="Proteomes" id="UP000671852"/>
    </source>
</evidence>
<dbReference type="GO" id="GO:0003677">
    <property type="term" value="F:DNA binding"/>
    <property type="evidence" value="ECO:0007669"/>
    <property type="project" value="UniProtKB-KW"/>
</dbReference>
<evidence type="ECO:0000259" key="4">
    <source>
        <dbReference type="Pfam" id="PF08220"/>
    </source>
</evidence>